<dbReference type="EMBL" id="JAOTPO010000027">
    <property type="protein sequence ID" value="MDE5416140.1"/>
    <property type="molecule type" value="Genomic_DNA"/>
</dbReference>
<feature type="transmembrane region" description="Helical" evidence="1">
    <location>
        <begin position="31"/>
        <end position="53"/>
    </location>
</feature>
<evidence type="ECO:0000313" key="3">
    <source>
        <dbReference type="Proteomes" id="UP001148125"/>
    </source>
</evidence>
<keyword evidence="3" id="KW-1185">Reference proteome</keyword>
<gene>
    <name evidence="2" type="ORF">N7Z68_22815</name>
</gene>
<feature type="transmembrane region" description="Helical" evidence="1">
    <location>
        <begin position="97"/>
        <end position="117"/>
    </location>
</feature>
<evidence type="ECO:0000256" key="1">
    <source>
        <dbReference type="SAM" id="Phobius"/>
    </source>
</evidence>
<protein>
    <submittedName>
        <fullName evidence="2">Uncharacterized protein</fullName>
    </submittedName>
</protein>
<proteinExistence type="predicted"/>
<accession>A0ABT5VL11</accession>
<feature type="transmembrane region" description="Helical" evidence="1">
    <location>
        <begin position="7"/>
        <end position="25"/>
    </location>
</feature>
<reference evidence="2" key="1">
    <citation type="submission" date="2024-05" db="EMBL/GenBank/DDBJ databases">
        <title>Alkalihalobacillus sp. strain MEB203 novel alkaliphilic bacterium from Lonar Lake, India.</title>
        <authorList>
            <person name="Joshi A."/>
            <person name="Thite S."/>
            <person name="Mengade P."/>
        </authorList>
    </citation>
    <scope>NUCLEOTIDE SEQUENCE</scope>
    <source>
        <strain evidence="2">MEB 203</strain>
    </source>
</reference>
<keyword evidence="1" id="KW-0472">Membrane</keyword>
<keyword evidence="1" id="KW-0812">Transmembrane</keyword>
<keyword evidence="1" id="KW-1133">Transmembrane helix</keyword>
<comment type="caution">
    <text evidence="2">The sequence shown here is derived from an EMBL/GenBank/DDBJ whole genome shotgun (WGS) entry which is preliminary data.</text>
</comment>
<name>A0ABT5VL11_9BACI</name>
<dbReference type="RefSeq" id="WP_275120728.1">
    <property type="nucleotide sequence ID" value="NZ_JAOTPO010000027.1"/>
</dbReference>
<sequence>MKILEKVITAILSGIVFSLGLAFLNGSMEYFIVYLMFSGTIFLTGGILFSLLADVILEKVKANKYLLSLVIYGIGGVIVNFFFYIGLYNEGFVGETLSMLLLGIIASLLFLHILLVIKKILKNLVG</sequence>
<feature type="transmembrane region" description="Helical" evidence="1">
    <location>
        <begin position="65"/>
        <end position="85"/>
    </location>
</feature>
<organism evidence="2 3">
    <name type="scientific">Alkalihalobacterium chitinilyticum</name>
    <dbReference type="NCBI Taxonomy" id="2980103"/>
    <lineage>
        <taxon>Bacteria</taxon>
        <taxon>Bacillati</taxon>
        <taxon>Bacillota</taxon>
        <taxon>Bacilli</taxon>
        <taxon>Bacillales</taxon>
        <taxon>Bacillaceae</taxon>
        <taxon>Alkalihalobacterium</taxon>
    </lineage>
</organism>
<evidence type="ECO:0000313" key="2">
    <source>
        <dbReference type="EMBL" id="MDE5416140.1"/>
    </source>
</evidence>
<dbReference type="Proteomes" id="UP001148125">
    <property type="component" value="Unassembled WGS sequence"/>
</dbReference>